<feature type="domain" description="DUF5776" evidence="4">
    <location>
        <begin position="459"/>
        <end position="525"/>
    </location>
</feature>
<proteinExistence type="inferred from homology"/>
<evidence type="ECO:0000259" key="4">
    <source>
        <dbReference type="Pfam" id="PF19087"/>
    </source>
</evidence>
<dbReference type="AlphaFoldDB" id="A0A2U3ANS4"/>
<feature type="chain" id="PRO_5015519877" evidence="3">
    <location>
        <begin position="44"/>
        <end position="528"/>
    </location>
</feature>
<dbReference type="GO" id="GO:0016052">
    <property type="term" value="P:carbohydrate catabolic process"/>
    <property type="evidence" value="ECO:0007669"/>
    <property type="project" value="TreeGrafter"/>
</dbReference>
<evidence type="ECO:0000256" key="2">
    <source>
        <dbReference type="SAM" id="MobiDB-lite"/>
    </source>
</evidence>
<evidence type="ECO:0000313" key="6">
    <source>
        <dbReference type="Proteomes" id="UP000245938"/>
    </source>
</evidence>
<dbReference type="PANTHER" id="PTHR34135">
    <property type="entry name" value="LYSOZYME"/>
    <property type="match status" value="1"/>
</dbReference>
<evidence type="ECO:0000313" key="5">
    <source>
        <dbReference type="EMBL" id="PWI26166.1"/>
    </source>
</evidence>
<protein>
    <submittedName>
        <fullName evidence="5">N-acetylmuramoyl-L-alanine amidase</fullName>
    </submittedName>
</protein>
<organism evidence="5 6">
    <name type="scientific">Kurthia sibirica</name>
    <dbReference type="NCBI Taxonomy" id="202750"/>
    <lineage>
        <taxon>Bacteria</taxon>
        <taxon>Bacillati</taxon>
        <taxon>Bacillota</taxon>
        <taxon>Bacilli</taxon>
        <taxon>Bacillales</taxon>
        <taxon>Caryophanaceae</taxon>
        <taxon>Kurthia</taxon>
    </lineage>
</organism>
<evidence type="ECO:0000256" key="3">
    <source>
        <dbReference type="SAM" id="SignalP"/>
    </source>
</evidence>
<feature type="region of interest" description="Disordered" evidence="2">
    <location>
        <begin position="279"/>
        <end position="307"/>
    </location>
</feature>
<dbReference type="InterPro" id="IPR002053">
    <property type="entry name" value="Glyco_hydro_25"/>
</dbReference>
<dbReference type="GO" id="GO:0003796">
    <property type="term" value="F:lysozyme activity"/>
    <property type="evidence" value="ECO:0007669"/>
    <property type="project" value="InterPro"/>
</dbReference>
<dbReference type="PROSITE" id="PS51904">
    <property type="entry name" value="GLYCOSYL_HYDROL_F25_2"/>
    <property type="match status" value="1"/>
</dbReference>
<dbReference type="GO" id="GO:0016998">
    <property type="term" value="P:cell wall macromolecule catabolic process"/>
    <property type="evidence" value="ECO:0007669"/>
    <property type="project" value="InterPro"/>
</dbReference>
<dbReference type="CDD" id="cd06523">
    <property type="entry name" value="GH25_PlyB-like"/>
    <property type="match status" value="1"/>
</dbReference>
<keyword evidence="3" id="KW-0732">Signal</keyword>
<gene>
    <name evidence="5" type="ORF">DEX24_04375</name>
</gene>
<accession>A0A2U3ANS4</accession>
<sequence length="528" mass="58717">MKKRVMRLATIMKETRTMKTLIKWSLTASFVLLCMLGVHVASAKAADTLDDTEELAPANPDSKTYWEGTPYVTDTTSTNNKLRASSVSNPVIVDISHHQGTIDWSKASKVIDLAIIRTQYGSQLEDRKHKEYEAGAIKYGVPFGVYAYHLATDEADAKVEARDFYKRANKNANFYVIDVEETTGKNTAAMKAIVNSYVAELRKLTNKKIGIYIANHLYTSYNLDMSKADFVWIPRYGSTKPIYKHQLWQFTDQGKVNGISTYVDLNKLNGIALSYFMNPTAPKPEPEPDPDPKPDPKPDPIKDDFFETNPSTVATKQIVTEYKSVTFNAATTIRKVAKNTVLEIADIEKTASGTSRLKLKNGNYVTANKKYVVKTRSNIEDYLTVVPKKVVTKVAQNAYNKVDFVAANKVATAAKNTVFTIADIDYTAGGTPRLKTVSGTYLSANIANNRPVINGVLNYIYINPKVIKTIGKVNVYTGVEFTKRTGVSYAKNKTITVEGIRWSKAGTPRLKLSDGNYITANKTLVQKK</sequence>
<dbReference type="InterPro" id="IPR044081">
    <property type="entry name" value="DUF5776"/>
</dbReference>
<feature type="domain" description="DUF5776" evidence="4">
    <location>
        <begin position="305"/>
        <end position="372"/>
    </location>
</feature>
<dbReference type="OrthoDB" id="9802228at2"/>
<name>A0A2U3ANS4_9BACL</name>
<feature type="compositionally biased region" description="Basic and acidic residues" evidence="2">
    <location>
        <begin position="284"/>
        <end position="305"/>
    </location>
</feature>
<dbReference type="Gene3D" id="3.20.20.80">
    <property type="entry name" value="Glycosidases"/>
    <property type="match status" value="1"/>
</dbReference>
<keyword evidence="6" id="KW-1185">Reference proteome</keyword>
<dbReference type="InterPro" id="IPR017853">
    <property type="entry name" value="GH"/>
</dbReference>
<dbReference type="SUPFAM" id="SSF51445">
    <property type="entry name" value="(Trans)glycosidases"/>
    <property type="match status" value="1"/>
</dbReference>
<feature type="signal peptide" evidence="3">
    <location>
        <begin position="1"/>
        <end position="43"/>
    </location>
</feature>
<dbReference type="Proteomes" id="UP000245938">
    <property type="component" value="Unassembled WGS sequence"/>
</dbReference>
<dbReference type="Pfam" id="PF01183">
    <property type="entry name" value="Glyco_hydro_25"/>
    <property type="match status" value="1"/>
</dbReference>
<dbReference type="EMBL" id="QFVR01000004">
    <property type="protein sequence ID" value="PWI26166.1"/>
    <property type="molecule type" value="Genomic_DNA"/>
</dbReference>
<dbReference type="GO" id="GO:0009253">
    <property type="term" value="P:peptidoglycan catabolic process"/>
    <property type="evidence" value="ECO:0007669"/>
    <property type="project" value="InterPro"/>
</dbReference>
<comment type="caution">
    <text evidence="5">The sequence shown here is derived from an EMBL/GenBank/DDBJ whole genome shotgun (WGS) entry which is preliminary data.</text>
</comment>
<dbReference type="PANTHER" id="PTHR34135:SF1">
    <property type="entry name" value="GLYCOSYL HYDROLASE FAMILY 25"/>
    <property type="match status" value="1"/>
</dbReference>
<evidence type="ECO:0000256" key="1">
    <source>
        <dbReference type="ARBA" id="ARBA00010646"/>
    </source>
</evidence>
<feature type="domain" description="DUF5776" evidence="4">
    <location>
        <begin position="382"/>
        <end position="445"/>
    </location>
</feature>
<comment type="similarity">
    <text evidence="1">Belongs to the glycosyl hydrolase 25 family.</text>
</comment>
<dbReference type="Pfam" id="PF19087">
    <property type="entry name" value="DUF5776"/>
    <property type="match status" value="3"/>
</dbReference>
<reference evidence="5 6" key="1">
    <citation type="submission" date="2018-05" db="EMBL/GenBank/DDBJ databases">
        <title>Kurthia sibirica genome sequence.</title>
        <authorList>
            <person name="Maclea K.S."/>
            <person name="Goen A.E."/>
        </authorList>
    </citation>
    <scope>NUCLEOTIDE SEQUENCE [LARGE SCALE GENOMIC DNA]</scope>
    <source>
        <strain evidence="5 6">ATCC 49154</strain>
    </source>
</reference>